<feature type="domain" description="SHOCT-like" evidence="1">
    <location>
        <begin position="1"/>
        <end position="49"/>
    </location>
</feature>
<dbReference type="EMBL" id="DVFZ01000022">
    <property type="protein sequence ID" value="HIQ81865.1"/>
    <property type="molecule type" value="Genomic_DNA"/>
</dbReference>
<protein>
    <recommendedName>
        <fullName evidence="1">SHOCT-like domain-containing protein</fullName>
    </recommendedName>
</protein>
<sequence length="51" mass="6038">MKPERFERELRYQTMVAICRQLLKNGALSQADFDEAERCLRAKYQPIFSAD</sequence>
<reference evidence="2" key="2">
    <citation type="journal article" date="2021" name="PeerJ">
        <title>Extensive microbial diversity within the chicken gut microbiome revealed by metagenomics and culture.</title>
        <authorList>
            <person name="Gilroy R."/>
            <person name="Ravi A."/>
            <person name="Getino M."/>
            <person name="Pursley I."/>
            <person name="Horton D.L."/>
            <person name="Alikhan N.F."/>
            <person name="Baker D."/>
            <person name="Gharbi K."/>
            <person name="Hall N."/>
            <person name="Watson M."/>
            <person name="Adriaenssens E.M."/>
            <person name="Foster-Nyarko E."/>
            <person name="Jarju S."/>
            <person name="Secka A."/>
            <person name="Antonio M."/>
            <person name="Oren A."/>
            <person name="Chaudhuri R.R."/>
            <person name="La Ragione R."/>
            <person name="Hildebrand F."/>
            <person name="Pallen M.J."/>
        </authorList>
    </citation>
    <scope>NUCLEOTIDE SEQUENCE</scope>
    <source>
        <strain evidence="2">ChiSjej6B24-2974</strain>
    </source>
</reference>
<reference evidence="2" key="1">
    <citation type="submission" date="2020-10" db="EMBL/GenBank/DDBJ databases">
        <authorList>
            <person name="Gilroy R."/>
        </authorList>
    </citation>
    <scope>NUCLEOTIDE SEQUENCE</scope>
    <source>
        <strain evidence="2">ChiSjej6B24-2974</strain>
    </source>
</reference>
<organism evidence="2 3">
    <name type="scientific">Candidatus Pullichristensenella stercorigallinarum</name>
    <dbReference type="NCBI Taxonomy" id="2840909"/>
    <lineage>
        <taxon>Bacteria</taxon>
        <taxon>Bacillati</taxon>
        <taxon>Bacillota</taxon>
        <taxon>Clostridia</taxon>
        <taxon>Candidatus Pullichristensenella</taxon>
    </lineage>
</organism>
<evidence type="ECO:0000313" key="3">
    <source>
        <dbReference type="Proteomes" id="UP000824260"/>
    </source>
</evidence>
<evidence type="ECO:0000259" key="1">
    <source>
        <dbReference type="Pfam" id="PF20612"/>
    </source>
</evidence>
<dbReference type="Proteomes" id="UP000824260">
    <property type="component" value="Unassembled WGS sequence"/>
</dbReference>
<dbReference type="AlphaFoldDB" id="A0A9D0ZK48"/>
<accession>A0A9D0ZK48</accession>
<proteinExistence type="predicted"/>
<dbReference type="Pfam" id="PF20612">
    <property type="entry name" value="SHOCT_2"/>
    <property type="match status" value="1"/>
</dbReference>
<dbReference type="InterPro" id="IPR046749">
    <property type="entry name" value="SHOCT_2"/>
</dbReference>
<name>A0A9D0ZK48_9FIRM</name>
<evidence type="ECO:0000313" key="2">
    <source>
        <dbReference type="EMBL" id="HIQ81865.1"/>
    </source>
</evidence>
<comment type="caution">
    <text evidence="2">The sequence shown here is derived from an EMBL/GenBank/DDBJ whole genome shotgun (WGS) entry which is preliminary data.</text>
</comment>
<gene>
    <name evidence="2" type="ORF">IAA52_02055</name>
</gene>